<comment type="subunit">
    <text evidence="1">Homodimer.</text>
</comment>
<gene>
    <name evidence="5" type="ORF">HMPREF3293_00942</name>
</gene>
<dbReference type="Gene3D" id="2.60.120.480">
    <property type="entry name" value="Ureidoglycolate hydrolase"/>
    <property type="match status" value="1"/>
</dbReference>
<comment type="caution">
    <text evidence="5">The sequence shown here is derived from an EMBL/GenBank/DDBJ whole genome shotgun (WGS) entry which is preliminary data.</text>
</comment>
<evidence type="ECO:0000256" key="2">
    <source>
        <dbReference type="ARBA" id="ARBA00022631"/>
    </source>
</evidence>
<dbReference type="InterPro" id="IPR007247">
    <property type="entry name" value="Ureidogly_lyase"/>
</dbReference>
<name>A0A136Q6L9_9FIRM</name>
<dbReference type="InterPro" id="IPR024060">
    <property type="entry name" value="Ureidoglycolate_lyase_dom_sf"/>
</dbReference>
<dbReference type="Pfam" id="PF04115">
    <property type="entry name" value="Ureidogly_lyase"/>
    <property type="match status" value="1"/>
</dbReference>
<protein>
    <recommendedName>
        <fullName evidence="7">Ureidoglycolate hydrolase</fullName>
    </recommendedName>
</protein>
<evidence type="ECO:0000256" key="4">
    <source>
        <dbReference type="ARBA" id="ARBA00047684"/>
    </source>
</evidence>
<keyword evidence="2" id="KW-0659">Purine metabolism</keyword>
<dbReference type="Proteomes" id="UP000070366">
    <property type="component" value="Unassembled WGS sequence"/>
</dbReference>
<reference evidence="5 6" key="1">
    <citation type="submission" date="2016-02" db="EMBL/GenBank/DDBJ databases">
        <authorList>
            <person name="Wen L."/>
            <person name="He K."/>
            <person name="Yang H."/>
        </authorList>
    </citation>
    <scope>NUCLEOTIDE SEQUENCE [LARGE SCALE GENOMIC DNA]</scope>
    <source>
        <strain evidence="5 6">DSM 22607</strain>
    </source>
</reference>
<dbReference type="AlphaFoldDB" id="A0A136Q6L9"/>
<dbReference type="EMBL" id="LSZW01000047">
    <property type="protein sequence ID" value="KXK66206.1"/>
    <property type="molecule type" value="Genomic_DNA"/>
</dbReference>
<keyword evidence="3" id="KW-0456">Lyase</keyword>
<dbReference type="STRING" id="626937.HMPREF3293_00942"/>
<dbReference type="GO" id="GO:0050385">
    <property type="term" value="F:ureidoglycolate lyase activity"/>
    <property type="evidence" value="ECO:0007669"/>
    <property type="project" value="UniProtKB-EC"/>
</dbReference>
<evidence type="ECO:0000313" key="6">
    <source>
        <dbReference type="Proteomes" id="UP000070366"/>
    </source>
</evidence>
<dbReference type="GO" id="GO:0004848">
    <property type="term" value="F:ureidoglycolate hydrolase activity"/>
    <property type="evidence" value="ECO:0007669"/>
    <property type="project" value="InterPro"/>
</dbReference>
<comment type="catalytic activity">
    <reaction evidence="4">
        <text>(S)-ureidoglycolate = urea + glyoxylate</text>
        <dbReference type="Rhea" id="RHEA:11304"/>
        <dbReference type="ChEBI" id="CHEBI:16199"/>
        <dbReference type="ChEBI" id="CHEBI:36655"/>
        <dbReference type="ChEBI" id="CHEBI:57296"/>
        <dbReference type="EC" id="4.3.2.3"/>
    </reaction>
</comment>
<dbReference type="GO" id="GO:0006144">
    <property type="term" value="P:purine nucleobase metabolic process"/>
    <property type="evidence" value="ECO:0007669"/>
    <property type="project" value="UniProtKB-KW"/>
</dbReference>
<dbReference type="SUPFAM" id="SSF51182">
    <property type="entry name" value="RmlC-like cupins"/>
    <property type="match status" value="1"/>
</dbReference>
<keyword evidence="6" id="KW-1185">Reference proteome</keyword>
<sequence length="165" mass="18087">MEGNAMKTIKAEKLTREAFWEFGTYVNITEPEGNSLGDFFNDKGLFPVSGDMPVAFSPLLLHGADEMVVTMAEYHNTTGEGIIAMDDDIVIHVAPPTGAPVPGSTRAFIVPKGTMVILKTGVWHFGGFPLHKDAGHVLIVLPERIYKTDCCVVEYAKENHIKIEL</sequence>
<evidence type="ECO:0000256" key="1">
    <source>
        <dbReference type="ARBA" id="ARBA00011738"/>
    </source>
</evidence>
<dbReference type="InterPro" id="IPR011051">
    <property type="entry name" value="RmlC_Cupin_sf"/>
</dbReference>
<proteinExistence type="predicted"/>
<dbReference type="GO" id="GO:0000256">
    <property type="term" value="P:allantoin catabolic process"/>
    <property type="evidence" value="ECO:0007669"/>
    <property type="project" value="InterPro"/>
</dbReference>
<evidence type="ECO:0000256" key="3">
    <source>
        <dbReference type="ARBA" id="ARBA00023239"/>
    </source>
</evidence>
<organism evidence="5 6">
    <name type="scientific">Christensenella minuta</name>
    <dbReference type="NCBI Taxonomy" id="626937"/>
    <lineage>
        <taxon>Bacteria</taxon>
        <taxon>Bacillati</taxon>
        <taxon>Bacillota</taxon>
        <taxon>Clostridia</taxon>
        <taxon>Christensenellales</taxon>
        <taxon>Christensenellaceae</taxon>
        <taxon>Christensenella</taxon>
    </lineage>
</organism>
<evidence type="ECO:0000313" key="5">
    <source>
        <dbReference type="EMBL" id="KXK66206.1"/>
    </source>
</evidence>
<evidence type="ECO:0008006" key="7">
    <source>
        <dbReference type="Google" id="ProtNLM"/>
    </source>
</evidence>
<accession>A0A136Q6L9</accession>